<dbReference type="InterPro" id="IPR002014">
    <property type="entry name" value="VHS_dom"/>
</dbReference>
<feature type="region of interest" description="Disordered" evidence="2">
    <location>
        <begin position="304"/>
        <end position="367"/>
    </location>
</feature>
<feature type="region of interest" description="Disordered" evidence="2">
    <location>
        <begin position="955"/>
        <end position="1066"/>
    </location>
</feature>
<protein>
    <recommendedName>
        <fullName evidence="3">VHS domain-containing protein</fullName>
    </recommendedName>
</protein>
<dbReference type="InterPro" id="IPR045007">
    <property type="entry name" value="LSB5"/>
</dbReference>
<feature type="compositionally biased region" description="Polar residues" evidence="2">
    <location>
        <begin position="863"/>
        <end position="881"/>
    </location>
</feature>
<feature type="compositionally biased region" description="Polar residues" evidence="2">
    <location>
        <begin position="546"/>
        <end position="564"/>
    </location>
</feature>
<keyword evidence="1" id="KW-0175">Coiled coil</keyword>
<dbReference type="InParanoid" id="A0A0D1E233"/>
<keyword evidence="5" id="KW-1185">Reference proteome</keyword>
<feature type="compositionally biased region" description="Acidic residues" evidence="2">
    <location>
        <begin position="238"/>
        <end position="250"/>
    </location>
</feature>
<feature type="compositionally biased region" description="Basic and acidic residues" evidence="2">
    <location>
        <begin position="336"/>
        <end position="346"/>
    </location>
</feature>
<dbReference type="Proteomes" id="UP000000561">
    <property type="component" value="Chromosome 5"/>
</dbReference>
<dbReference type="PANTHER" id="PTHR47789">
    <property type="entry name" value="LAS SEVENTEEN-BINDING PROTEIN 5"/>
    <property type="match status" value="1"/>
</dbReference>
<dbReference type="InterPro" id="IPR008942">
    <property type="entry name" value="ENTH_VHS"/>
</dbReference>
<feature type="region of interest" description="Disordered" evidence="2">
    <location>
        <begin position="902"/>
        <end position="941"/>
    </location>
</feature>
<evidence type="ECO:0000313" key="4">
    <source>
        <dbReference type="EMBL" id="KIS69971.1"/>
    </source>
</evidence>
<feature type="coiled-coil region" evidence="1">
    <location>
        <begin position="796"/>
        <end position="823"/>
    </location>
</feature>
<evidence type="ECO:0000313" key="5">
    <source>
        <dbReference type="Proteomes" id="UP000000561"/>
    </source>
</evidence>
<feature type="compositionally biased region" description="Basic and acidic residues" evidence="2">
    <location>
        <begin position="315"/>
        <end position="326"/>
    </location>
</feature>
<dbReference type="Gene3D" id="1.25.40.90">
    <property type="match status" value="1"/>
</dbReference>
<dbReference type="PANTHER" id="PTHR47789:SF2">
    <property type="entry name" value="VHS DOMAIN-CONTAINING PROTEIN"/>
    <property type="match status" value="1"/>
</dbReference>
<gene>
    <name evidence="4" type="ORF">UMAG_02483</name>
</gene>
<dbReference type="SMART" id="SM00288">
    <property type="entry name" value="VHS"/>
    <property type="match status" value="1"/>
</dbReference>
<feature type="compositionally biased region" description="Low complexity" evidence="2">
    <location>
        <begin position="616"/>
        <end position="629"/>
    </location>
</feature>
<feature type="region of interest" description="Disordered" evidence="2">
    <location>
        <begin position="540"/>
        <end position="630"/>
    </location>
</feature>
<dbReference type="VEuPathDB" id="FungiDB:UMAG_02483"/>
<dbReference type="OMA" id="RWNKRAH"/>
<dbReference type="GeneID" id="23563220"/>
<dbReference type="eggNOG" id="ENOG502S1ZS">
    <property type="taxonomic scope" value="Eukaryota"/>
</dbReference>
<feature type="region of interest" description="Disordered" evidence="2">
    <location>
        <begin position="862"/>
        <end position="889"/>
    </location>
</feature>
<dbReference type="GO" id="GO:0007034">
    <property type="term" value="P:vacuolar transport"/>
    <property type="evidence" value="ECO:0007669"/>
    <property type="project" value="UniProtKB-ARBA"/>
</dbReference>
<dbReference type="KEGG" id="uma:UMAG_02483"/>
<accession>A0A0D1E233</accession>
<feature type="compositionally biased region" description="Polar residues" evidence="2">
    <location>
        <begin position="198"/>
        <end position="225"/>
    </location>
</feature>
<evidence type="ECO:0000256" key="1">
    <source>
        <dbReference type="SAM" id="Coils"/>
    </source>
</evidence>
<reference evidence="4 5" key="1">
    <citation type="journal article" date="2006" name="Nature">
        <title>Insights from the genome of the biotrophic fungal plant pathogen Ustilago maydis.</title>
        <authorList>
            <person name="Kamper J."/>
            <person name="Kahmann R."/>
            <person name="Bolker M."/>
            <person name="Ma L.J."/>
            <person name="Brefort T."/>
            <person name="Saville B.J."/>
            <person name="Banuett F."/>
            <person name="Kronstad J.W."/>
            <person name="Gold S.E."/>
            <person name="Muller O."/>
            <person name="Perlin M.H."/>
            <person name="Wosten H.A."/>
            <person name="de Vries R."/>
            <person name="Ruiz-Herrera J."/>
            <person name="Reynaga-Pena C.G."/>
            <person name="Snetselaar K."/>
            <person name="McCann M."/>
            <person name="Perez-Martin J."/>
            <person name="Feldbrugge M."/>
            <person name="Basse C.W."/>
            <person name="Steinberg G."/>
            <person name="Ibeas J.I."/>
            <person name="Holloman W."/>
            <person name="Guzman P."/>
            <person name="Farman M."/>
            <person name="Stajich J.E."/>
            <person name="Sentandreu R."/>
            <person name="Gonzalez-Prieto J.M."/>
            <person name="Kennell J.C."/>
            <person name="Molina L."/>
            <person name="Schirawski J."/>
            <person name="Mendoza-Mendoza A."/>
            <person name="Greilinger D."/>
            <person name="Munch K."/>
            <person name="Rossel N."/>
            <person name="Scherer M."/>
            <person name="Vranes M."/>
            <person name="Ladendorf O."/>
            <person name="Vincon V."/>
            <person name="Fuchs U."/>
            <person name="Sandrock B."/>
            <person name="Meng S."/>
            <person name="Ho E.C."/>
            <person name="Cahill M.J."/>
            <person name="Boyce K.J."/>
            <person name="Klose J."/>
            <person name="Klosterman S.J."/>
            <person name="Deelstra H.J."/>
            <person name="Ortiz-Castellanos L."/>
            <person name="Li W."/>
            <person name="Sanchez-Alonso P."/>
            <person name="Schreier P.H."/>
            <person name="Hauser-Hahn I."/>
            <person name="Vaupel M."/>
            <person name="Koopmann E."/>
            <person name="Friedrich G."/>
            <person name="Voss H."/>
            <person name="Schluter T."/>
            <person name="Margolis J."/>
            <person name="Platt D."/>
            <person name="Swimmer C."/>
            <person name="Gnirke A."/>
            <person name="Chen F."/>
            <person name="Vysotskaia V."/>
            <person name="Mannhaupt G."/>
            <person name="Guldener U."/>
            <person name="Munsterkotter M."/>
            <person name="Haase D."/>
            <person name="Oesterheld M."/>
            <person name="Mewes H.W."/>
            <person name="Mauceli E.W."/>
            <person name="DeCaprio D."/>
            <person name="Wade C.M."/>
            <person name="Butler J."/>
            <person name="Young S."/>
            <person name="Jaffe D.B."/>
            <person name="Calvo S."/>
            <person name="Nusbaum C."/>
            <person name="Galagan J."/>
            <person name="Birren B.W."/>
        </authorList>
    </citation>
    <scope>NUCLEOTIDE SEQUENCE [LARGE SCALE GENOMIC DNA]</scope>
    <source>
        <strain evidence="5">DSM 14603 / FGSC 9021 / UM521</strain>
    </source>
</reference>
<feature type="domain" description="VHS" evidence="3">
    <location>
        <begin position="399"/>
        <end position="521"/>
    </location>
</feature>
<dbReference type="AlphaFoldDB" id="A0A0D1E233"/>
<dbReference type="OrthoDB" id="10255964at2759"/>
<feature type="compositionally biased region" description="Polar residues" evidence="2">
    <location>
        <begin position="583"/>
        <end position="599"/>
    </location>
</feature>
<dbReference type="GO" id="GO:0043130">
    <property type="term" value="F:ubiquitin binding"/>
    <property type="evidence" value="ECO:0007669"/>
    <property type="project" value="InterPro"/>
</dbReference>
<feature type="compositionally biased region" description="Polar residues" evidence="2">
    <location>
        <begin position="152"/>
        <end position="161"/>
    </location>
</feature>
<feature type="compositionally biased region" description="Polar residues" evidence="2">
    <location>
        <begin position="72"/>
        <end position="86"/>
    </location>
</feature>
<feature type="region of interest" description="Disordered" evidence="2">
    <location>
        <begin position="1"/>
        <end position="35"/>
    </location>
</feature>
<dbReference type="GO" id="GO:0007015">
    <property type="term" value="P:actin filament organization"/>
    <property type="evidence" value="ECO:0000318"/>
    <property type="project" value="GO_Central"/>
</dbReference>
<dbReference type="GO" id="GO:0035091">
    <property type="term" value="F:phosphatidylinositol binding"/>
    <property type="evidence" value="ECO:0007669"/>
    <property type="project" value="InterPro"/>
</dbReference>
<sequence length="1066" mass="116406">MKKFFRPKEAGTITPLPPTSPGADSSSFATPRPFEEYQARIASQVGDSNRPLSLQVTPVALRSAPDSPGRSDFTQADFVTSQQPHSQKLGASPRNNRPAIHFYATAPADAPYESYSDPISAPSQPFRPSYDRNSPSNYDPPISSAPRRANSKRSSQQQQHLPAQMTAFLPPRSLRPAQSSTTHRRDHSLSMGVASGAAFQNQKHSSNGDRNSLQTLPNHFTSTDSARAAARVKRSDDSYEPYYDDYEDSTDEHTPTASGAARSDAYPVYSGADGDVEAGEVLISQGCYEETTLRELTSKDKGKGKKLFGFATSSNKDKKAKQDRDITAAAPSPVPRDSRDPDDIRRKSPPLDSHPLSAQERSKEGGWMDRWNKRAHQQQVARLQDKEAEEAVASRIGWLSANACDDQDWMQMLPLIDMISHSEAASKEAARTLRKEFRYGTVDTQRRAVRVWALLALNASDHFRLQIASKRFLEAIEDTIASSKTPLSVKETMLRVLGVLAFEFKNDAELASVTKCWNKVKPNDRRKDGEPLENDLFEFKLPQPRASAQQMQQPSSRRVSQRHSQPPRRGADYHNPDLDALSPPQQRPVTADSAEQQQRPLSATLAPLQQPPPVPASLQPQAAPPLQQQKWSRSNLPLPCLDSQTHPTVPNVSPLMVVDHHESGNATEVVSTLEAAAASMDTRSASMQSGDSCFSPHHDVLAFDEDVRRLHEECQIARSNAAVLLDTLLQEGLHADTTELVDEFYIKLTRSQDLIASQIAWASALADRSRLGASMNEKETREETLLADLLETHGRSSEAIRMVEDARRRVEEEEAERRVTERSKVEVRLDRSALVQDSATGELYDVGSRGRAMGGARLLGIQASGSRSPSPNAYASQHQTDSSGLGASGRGLGAGLNAATSPLSNGKFGGAVTPRISRPLPVPRSDQSSDSNNSTHSFHSHHPIANSLCASIHSTTSSTASSHHSRDAPLLSGRSQLPLAPPTLNIETKPAKDVDDEGEEEDGDGLQTPVVPSEKALGKRRAVSVRYPSPPLGAVHGQRQQPPPLPPHPTAAARGEVVDGFDALRL</sequence>
<dbReference type="CDD" id="cd16980">
    <property type="entry name" value="VHS_Lsb5"/>
    <property type="match status" value="1"/>
</dbReference>
<feature type="compositionally biased region" description="Low complexity" evidence="2">
    <location>
        <begin position="925"/>
        <end position="937"/>
    </location>
</feature>
<dbReference type="GO" id="GO:0051666">
    <property type="term" value="P:actin cortical patch localization"/>
    <property type="evidence" value="ECO:0000318"/>
    <property type="project" value="GO_Central"/>
</dbReference>
<dbReference type="Pfam" id="PF00790">
    <property type="entry name" value="VHS"/>
    <property type="match status" value="1"/>
</dbReference>
<dbReference type="RefSeq" id="XP_011388762.1">
    <property type="nucleotide sequence ID" value="XM_011390460.1"/>
</dbReference>
<feature type="compositionally biased region" description="Acidic residues" evidence="2">
    <location>
        <begin position="994"/>
        <end position="1004"/>
    </location>
</feature>
<dbReference type="PROSITE" id="PS50179">
    <property type="entry name" value="VHS"/>
    <property type="match status" value="1"/>
</dbReference>
<name>A0A0D1E233_MYCMD</name>
<feature type="region of interest" description="Disordered" evidence="2">
    <location>
        <begin position="59"/>
        <end position="271"/>
    </location>
</feature>
<dbReference type="STRING" id="237631.A0A0D1E233"/>
<dbReference type="GO" id="GO:0030479">
    <property type="term" value="C:actin cortical patch"/>
    <property type="evidence" value="ECO:0000318"/>
    <property type="project" value="GO_Central"/>
</dbReference>
<dbReference type="EMBL" id="CM003144">
    <property type="protein sequence ID" value="KIS69971.1"/>
    <property type="molecule type" value="Genomic_DNA"/>
</dbReference>
<dbReference type="GO" id="GO:0006897">
    <property type="term" value="P:endocytosis"/>
    <property type="evidence" value="ECO:0000318"/>
    <property type="project" value="GO_Central"/>
</dbReference>
<dbReference type="SUPFAM" id="SSF48464">
    <property type="entry name" value="ENTH/VHS domain"/>
    <property type="match status" value="1"/>
</dbReference>
<proteinExistence type="predicted"/>
<organism evidence="4 5">
    <name type="scientific">Mycosarcoma maydis</name>
    <name type="common">Corn smut fungus</name>
    <name type="synonym">Ustilago maydis</name>
    <dbReference type="NCBI Taxonomy" id="5270"/>
    <lineage>
        <taxon>Eukaryota</taxon>
        <taxon>Fungi</taxon>
        <taxon>Dikarya</taxon>
        <taxon>Basidiomycota</taxon>
        <taxon>Ustilaginomycotina</taxon>
        <taxon>Ustilaginomycetes</taxon>
        <taxon>Ustilaginales</taxon>
        <taxon>Ustilaginaceae</taxon>
        <taxon>Mycosarcoma</taxon>
    </lineage>
</organism>
<evidence type="ECO:0000256" key="2">
    <source>
        <dbReference type="SAM" id="MobiDB-lite"/>
    </source>
</evidence>
<evidence type="ECO:0000259" key="3">
    <source>
        <dbReference type="PROSITE" id="PS50179"/>
    </source>
</evidence>